<feature type="coiled-coil region" evidence="4">
    <location>
        <begin position="114"/>
        <end position="141"/>
    </location>
</feature>
<evidence type="ECO:0000256" key="4">
    <source>
        <dbReference type="SAM" id="Coils"/>
    </source>
</evidence>
<proteinExistence type="inferred from homology"/>
<dbReference type="Proteomes" id="UP000315215">
    <property type="component" value="Chromosome"/>
</dbReference>
<dbReference type="Gene3D" id="2.40.50.100">
    <property type="match status" value="1"/>
</dbReference>
<dbReference type="KEGG" id="aqt:FN924_01605"/>
<dbReference type="EMBL" id="CP041666">
    <property type="protein sequence ID" value="QDP39021.1"/>
    <property type="molecule type" value="Genomic_DNA"/>
</dbReference>
<keyword evidence="8" id="KW-1185">Reference proteome</keyword>
<name>A0A516KC81_9BACI</name>
<feature type="domain" description="Multidrug resistance protein MdtA-like C-terminal permuted SH3" evidence="5">
    <location>
        <begin position="295"/>
        <end position="349"/>
    </location>
</feature>
<protein>
    <submittedName>
        <fullName evidence="7">Efflux RND transporter periplasmic adaptor subunit</fullName>
    </submittedName>
</protein>
<dbReference type="InterPro" id="IPR006143">
    <property type="entry name" value="RND_pump_MFP"/>
</dbReference>
<reference evidence="7 8" key="1">
    <citation type="submission" date="2019-07" db="EMBL/GenBank/DDBJ databases">
        <authorList>
            <person name="Li J."/>
        </authorList>
    </citation>
    <scope>NUCLEOTIDE SEQUENCE [LARGE SCALE GENOMIC DNA]</scope>
    <source>
        <strain evidence="7 8">TKL69</strain>
    </source>
</reference>
<dbReference type="Pfam" id="PF25967">
    <property type="entry name" value="RND-MFP_C"/>
    <property type="match status" value="1"/>
</dbReference>
<dbReference type="GO" id="GO:0030313">
    <property type="term" value="C:cell envelope"/>
    <property type="evidence" value="ECO:0007669"/>
    <property type="project" value="UniProtKB-SubCell"/>
</dbReference>
<dbReference type="PRINTS" id="PR01490">
    <property type="entry name" value="RTXTOXIND"/>
</dbReference>
<dbReference type="GO" id="GO:0016020">
    <property type="term" value="C:membrane"/>
    <property type="evidence" value="ECO:0007669"/>
    <property type="project" value="InterPro"/>
</dbReference>
<evidence type="ECO:0000313" key="7">
    <source>
        <dbReference type="EMBL" id="QDP39021.1"/>
    </source>
</evidence>
<evidence type="ECO:0000256" key="2">
    <source>
        <dbReference type="ARBA" id="ARBA00009477"/>
    </source>
</evidence>
<feature type="domain" description="YknX-like barrel-sandwich hybrid" evidence="6">
    <location>
        <begin position="83"/>
        <end position="203"/>
    </location>
</feature>
<dbReference type="Pfam" id="PF25984">
    <property type="entry name" value="BSH_YknX"/>
    <property type="match status" value="1"/>
</dbReference>
<gene>
    <name evidence="7" type="ORF">FN924_01605</name>
</gene>
<dbReference type="InterPro" id="IPR058639">
    <property type="entry name" value="BSH_YknX-like"/>
</dbReference>
<dbReference type="GO" id="GO:0022857">
    <property type="term" value="F:transmembrane transporter activity"/>
    <property type="evidence" value="ECO:0007669"/>
    <property type="project" value="InterPro"/>
</dbReference>
<comment type="similarity">
    <text evidence="2">Belongs to the membrane fusion protein (MFP) (TC 8.A.1) family.</text>
</comment>
<evidence type="ECO:0000259" key="6">
    <source>
        <dbReference type="Pfam" id="PF25984"/>
    </source>
</evidence>
<keyword evidence="3 4" id="KW-0175">Coiled coil</keyword>
<dbReference type="InterPro" id="IPR058627">
    <property type="entry name" value="MdtA-like_C"/>
</dbReference>
<dbReference type="NCBIfam" id="TIGR01730">
    <property type="entry name" value="RND_mfp"/>
    <property type="match status" value="1"/>
</dbReference>
<accession>A0A516KC81</accession>
<evidence type="ECO:0000259" key="5">
    <source>
        <dbReference type="Pfam" id="PF25967"/>
    </source>
</evidence>
<dbReference type="PANTHER" id="PTHR32347">
    <property type="entry name" value="EFFLUX SYSTEM COMPONENT YKNX-RELATED"/>
    <property type="match status" value="1"/>
</dbReference>
<dbReference type="InterPro" id="IPR050465">
    <property type="entry name" value="UPF0194_transport"/>
</dbReference>
<sequence>MCTHWRMVNLRKNKKWMSFTIAIIPLTVTVSGCSFLPKEEKVIAPPLVEPAEVSYDIAEVKKGEIMNRITGTATFIAKRQEGLFYEEQGGRLEKILVAEGDTVKKGQKLVELDSGDVEFEIQKMEIELEKAELKLDQLKAQSADKYTISIAELDKESIALQLTQLRNRFTSSQLVSPINGVVTYVTDVKSGSVVEPFQSLVEIADTSNLQLMYSAISAAAIQDVKVGMNVTVTIDDNEVQGKVAQTPETVPEKVAEQDPDLYERSLLIDLTETPEGVEMGSTAEMEIIMERKKDTLVIPINGLRTSGGRNYVQVLVNQTKREKDVEVGIISDTEVEIVKGLEEGEKVILK</sequence>
<dbReference type="AlphaFoldDB" id="A0A516KC81"/>
<evidence type="ECO:0000313" key="8">
    <source>
        <dbReference type="Proteomes" id="UP000315215"/>
    </source>
</evidence>
<organism evidence="7 8">
    <name type="scientific">Radiobacillus deserti</name>
    <dbReference type="NCBI Taxonomy" id="2594883"/>
    <lineage>
        <taxon>Bacteria</taxon>
        <taxon>Bacillati</taxon>
        <taxon>Bacillota</taxon>
        <taxon>Bacilli</taxon>
        <taxon>Bacillales</taxon>
        <taxon>Bacillaceae</taxon>
        <taxon>Radiobacillus</taxon>
    </lineage>
</organism>
<evidence type="ECO:0000256" key="3">
    <source>
        <dbReference type="ARBA" id="ARBA00023054"/>
    </source>
</evidence>
<evidence type="ECO:0000256" key="1">
    <source>
        <dbReference type="ARBA" id="ARBA00004196"/>
    </source>
</evidence>
<dbReference type="Gene3D" id="2.40.420.20">
    <property type="match status" value="1"/>
</dbReference>
<dbReference type="SUPFAM" id="SSF111369">
    <property type="entry name" value="HlyD-like secretion proteins"/>
    <property type="match status" value="1"/>
</dbReference>
<comment type="subcellular location">
    <subcellularLocation>
        <location evidence="1">Cell envelope</location>
    </subcellularLocation>
</comment>
<dbReference type="PROSITE" id="PS51257">
    <property type="entry name" value="PROKAR_LIPOPROTEIN"/>
    <property type="match status" value="1"/>
</dbReference>